<evidence type="ECO:0000256" key="6">
    <source>
        <dbReference type="ARBA" id="ARBA00023034"/>
    </source>
</evidence>
<keyword evidence="6" id="KW-0333">Golgi apparatus</keyword>
<evidence type="ECO:0000313" key="10">
    <source>
        <dbReference type="EMBL" id="CCF58072.1"/>
    </source>
</evidence>
<dbReference type="InterPro" id="IPR048680">
    <property type="entry name" value="COG4_N"/>
</dbReference>
<dbReference type="FunCoup" id="H2AUM2">
    <property type="interactions" value="871"/>
</dbReference>
<dbReference type="InterPro" id="IPR013167">
    <property type="entry name" value="COG4_M"/>
</dbReference>
<dbReference type="Pfam" id="PF08318">
    <property type="entry name" value="COG4_m"/>
    <property type="match status" value="1"/>
</dbReference>
<dbReference type="GO" id="GO:0000425">
    <property type="term" value="P:pexophagy"/>
    <property type="evidence" value="ECO:0007669"/>
    <property type="project" value="EnsemblFungi"/>
</dbReference>
<dbReference type="Pfam" id="PF20662">
    <property type="entry name" value="COG4_C"/>
    <property type="match status" value="1"/>
</dbReference>
<dbReference type="InterPro" id="IPR048682">
    <property type="entry name" value="COG4"/>
</dbReference>
<comment type="subcellular location">
    <subcellularLocation>
        <location evidence="1">Golgi apparatus membrane</location>
        <topology evidence="1">Peripheral membrane protein</topology>
    </subcellularLocation>
</comment>
<evidence type="ECO:0000256" key="4">
    <source>
        <dbReference type="ARBA" id="ARBA00022448"/>
    </source>
</evidence>
<keyword evidence="4" id="KW-0813">Transport</keyword>
<evidence type="ECO:0000259" key="9">
    <source>
        <dbReference type="SMART" id="SM00762"/>
    </source>
</evidence>
<dbReference type="Gene3D" id="1.20.58.1970">
    <property type="match status" value="1"/>
</dbReference>
<dbReference type="Pfam" id="PF20663">
    <property type="entry name" value="COG4_N"/>
    <property type="match status" value="1"/>
</dbReference>
<dbReference type="GO" id="GO:0000301">
    <property type="term" value="P:retrograde transport, vesicle recycling within Golgi"/>
    <property type="evidence" value="ECO:0007669"/>
    <property type="project" value="EnsemblFungi"/>
</dbReference>
<keyword evidence="7" id="KW-0472">Membrane</keyword>
<dbReference type="InterPro" id="IPR048684">
    <property type="entry name" value="COG4_C"/>
</dbReference>
<evidence type="ECO:0000256" key="2">
    <source>
        <dbReference type="ARBA" id="ARBA00009215"/>
    </source>
</evidence>
<dbReference type="PANTHER" id="PTHR24016">
    <property type="entry name" value="CONSERVED OLIGOMERIC GOLGI COMPLEX SUBUNIT 4"/>
    <property type="match status" value="1"/>
</dbReference>
<evidence type="ECO:0000256" key="1">
    <source>
        <dbReference type="ARBA" id="ARBA00004395"/>
    </source>
</evidence>
<dbReference type="GeneID" id="13882396"/>
<name>H2AUM2_KAZAF</name>
<dbReference type="KEGG" id="kaf:KAFR_0D04240"/>
<evidence type="ECO:0000256" key="8">
    <source>
        <dbReference type="ARBA" id="ARBA00031340"/>
    </source>
</evidence>
<proteinExistence type="inferred from homology"/>
<dbReference type="InParanoid" id="H2AUM2"/>
<reference evidence="10 11" key="1">
    <citation type="journal article" date="2011" name="Proc. Natl. Acad. Sci. U.S.A.">
        <title>Evolutionary erosion of yeast sex chromosomes by mating-type switching accidents.</title>
        <authorList>
            <person name="Gordon J.L."/>
            <person name="Armisen D."/>
            <person name="Proux-Wera E."/>
            <person name="Oheigeartaigh S.S."/>
            <person name="Byrne K.P."/>
            <person name="Wolfe K.H."/>
        </authorList>
    </citation>
    <scope>NUCLEOTIDE SEQUENCE [LARGE SCALE GENOMIC DNA]</scope>
    <source>
        <strain evidence="11">ATCC 22294 / BCRC 22015 / CBS 2517 / CECT 1963 / NBRC 1671 / NRRL Y-8276</strain>
    </source>
</reference>
<dbReference type="GO" id="GO:0017119">
    <property type="term" value="C:Golgi transport complex"/>
    <property type="evidence" value="ECO:0007669"/>
    <property type="project" value="EnsemblFungi"/>
</dbReference>
<protein>
    <recommendedName>
        <fullName evidence="3">Conserved oligomeric Golgi complex subunit 4</fullName>
    </recommendedName>
    <alternativeName>
        <fullName evidence="8">Component of oligomeric Golgi complex 4</fullName>
    </alternativeName>
</protein>
<feature type="domain" description="COG4 transport protein middle alpha-helical bundle" evidence="9">
    <location>
        <begin position="181"/>
        <end position="487"/>
    </location>
</feature>
<dbReference type="RefSeq" id="XP_003957207.1">
    <property type="nucleotide sequence ID" value="XM_003957158.1"/>
</dbReference>
<evidence type="ECO:0000256" key="5">
    <source>
        <dbReference type="ARBA" id="ARBA00022927"/>
    </source>
</evidence>
<keyword evidence="5" id="KW-0653">Protein transport</keyword>
<keyword evidence="11" id="KW-1185">Reference proteome</keyword>
<dbReference type="OrthoDB" id="47059at2759"/>
<sequence length="833" mass="95391">MLNSRLSDDQLSRNLAKYNILLGKLTTVSQIDKLTEVIKNDQEQTVASLNVFIAESQSKHNKQIRKLELQRTDLTSTLSQYHSVLSTIGKSNNRSVQIHNEIDSIDQEHKLLLRTLSFLEDTRTLKNNIKLIDSALKEQNYLVAATAISEIRQLPPGILESSFAKNTIPNAELPMLPSELLAQWCNQLKGSFKSSFEIAMREKDIDRLTLFFKLFPLIGETDLGLDLYSKYICDIISVENKKFLDNTVNLKVRFSVVLLNLFKIVSTIINEHSRIISNCYGKEHIPVIMEKIEKETELQASLVLDVFSDAKHMKETVTNISNETVPINEAANFLSEISQILQNWSMYTRFFAVKWKEYTDFSETETTLKIPFPIVEGTFSSKLHKDNFIRDFQDIVINNLYRSFRNSVILEELPDINNVITLETISHKDQSSWPISPVLEDLTALIRKNMIYTVNTGQVDILSTFLDDLVVFIQNEYLVKFIQAKFKTLQSVIAQGSTASSSPNLLKKYTSIPEESSTQYPSRAASPYPTNKNVSSTAAATAKLSQFSRFNLRGAFANIQSNLQSVVAQEEEEETSSDPSILSLHHYIIYVNTLCLTKAAIENLLTKEIIEQNPRLIQDNFPFEDDSTYINEKVETAQINIIEQVNKLQKWGIQYLFQNLVQPKLKIILKKLFINDNNNAGSNEDNASTYIANIENFENFKNINKFMRDWRVLITPLKNAVITSAFDDLMKLINSFMIKIIEKRVWNLKVNELGAIKLDKELSLLINATCELNYTLRENFVRLTQIVLILGFDDDDFDLTTGDVKDEIVNSIDWILNPQERIKARNLKIDKRH</sequence>
<accession>H2AUM2</accession>
<dbReference type="Proteomes" id="UP000005220">
    <property type="component" value="Chromosome 4"/>
</dbReference>
<evidence type="ECO:0000256" key="3">
    <source>
        <dbReference type="ARBA" id="ARBA00020975"/>
    </source>
</evidence>
<evidence type="ECO:0000313" key="11">
    <source>
        <dbReference type="Proteomes" id="UP000005220"/>
    </source>
</evidence>
<dbReference type="STRING" id="1071382.H2AUM2"/>
<dbReference type="HOGENOM" id="CLU_014853_3_0_1"/>
<dbReference type="GO" id="GO:0032258">
    <property type="term" value="P:cytoplasm to vacuole targeting by the Cvt pathway"/>
    <property type="evidence" value="ECO:0007669"/>
    <property type="project" value="EnsemblFungi"/>
</dbReference>
<dbReference type="GO" id="GO:0000139">
    <property type="term" value="C:Golgi membrane"/>
    <property type="evidence" value="ECO:0007669"/>
    <property type="project" value="UniProtKB-SubCell"/>
</dbReference>
<organism evidence="10 11">
    <name type="scientific">Kazachstania africana (strain ATCC 22294 / BCRC 22015 / CBS 2517 / CECT 1963 / NBRC 1671 / NRRL Y-8276)</name>
    <name type="common">Yeast</name>
    <name type="synonym">Kluyveromyces africanus</name>
    <dbReference type="NCBI Taxonomy" id="1071382"/>
    <lineage>
        <taxon>Eukaryota</taxon>
        <taxon>Fungi</taxon>
        <taxon>Dikarya</taxon>
        <taxon>Ascomycota</taxon>
        <taxon>Saccharomycotina</taxon>
        <taxon>Saccharomycetes</taxon>
        <taxon>Saccharomycetales</taxon>
        <taxon>Saccharomycetaceae</taxon>
        <taxon>Kazachstania</taxon>
    </lineage>
</organism>
<comment type="similarity">
    <text evidence="2">Belongs to the COG4 family.</text>
</comment>
<dbReference type="AlphaFoldDB" id="H2AUM2"/>
<dbReference type="EMBL" id="HE650824">
    <property type="protein sequence ID" value="CCF58072.1"/>
    <property type="molecule type" value="Genomic_DNA"/>
</dbReference>
<gene>
    <name evidence="10" type="primary">KAFR0D04240</name>
    <name evidence="10" type="ORF">KAFR_0D04240</name>
</gene>
<dbReference type="PANTHER" id="PTHR24016:SF0">
    <property type="entry name" value="CONSERVED OLIGOMERIC GOLGI COMPLEX SUBUNIT 4"/>
    <property type="match status" value="1"/>
</dbReference>
<dbReference type="eggNOG" id="KOG0412">
    <property type="taxonomic scope" value="Eukaryota"/>
</dbReference>
<dbReference type="SMART" id="SM00762">
    <property type="entry name" value="Cog4"/>
    <property type="match status" value="1"/>
</dbReference>
<evidence type="ECO:0000256" key="7">
    <source>
        <dbReference type="ARBA" id="ARBA00023136"/>
    </source>
</evidence>